<dbReference type="Gene3D" id="3.40.50.1000">
    <property type="entry name" value="HAD superfamily/HAD-like"/>
    <property type="match status" value="1"/>
</dbReference>
<dbReference type="NCBIfam" id="TIGR01484">
    <property type="entry name" value="HAD-SF-IIB"/>
    <property type="match status" value="1"/>
</dbReference>
<dbReference type="InterPro" id="IPR023214">
    <property type="entry name" value="HAD_sf"/>
</dbReference>
<dbReference type="SFLD" id="SFLDS00003">
    <property type="entry name" value="Haloacid_Dehalogenase"/>
    <property type="match status" value="1"/>
</dbReference>
<reference evidence="2" key="1">
    <citation type="journal article" date="2019" name="Int. J. Syst. Evol. Microbiol.">
        <title>The Global Catalogue of Microorganisms (GCM) 10K type strain sequencing project: providing services to taxonomists for standard genome sequencing and annotation.</title>
        <authorList>
            <consortium name="The Broad Institute Genomics Platform"/>
            <consortium name="The Broad Institute Genome Sequencing Center for Infectious Disease"/>
            <person name="Wu L."/>
            <person name="Ma J."/>
        </authorList>
    </citation>
    <scope>NUCLEOTIDE SEQUENCE [LARGE SCALE GENOMIC DNA]</scope>
    <source>
        <strain evidence="2">JCM 17441</strain>
    </source>
</reference>
<dbReference type="SUPFAM" id="SSF56784">
    <property type="entry name" value="HAD-like"/>
    <property type="match status" value="1"/>
</dbReference>
<evidence type="ECO:0000313" key="2">
    <source>
        <dbReference type="Proteomes" id="UP001500620"/>
    </source>
</evidence>
<dbReference type="GO" id="GO:0016787">
    <property type="term" value="F:hydrolase activity"/>
    <property type="evidence" value="ECO:0007669"/>
    <property type="project" value="UniProtKB-KW"/>
</dbReference>
<dbReference type="Proteomes" id="UP001500620">
    <property type="component" value="Unassembled WGS sequence"/>
</dbReference>
<keyword evidence="2" id="KW-1185">Reference proteome</keyword>
<dbReference type="Gene3D" id="3.30.1240.10">
    <property type="match status" value="1"/>
</dbReference>
<proteinExistence type="predicted"/>
<dbReference type="PROSITE" id="PS01228">
    <property type="entry name" value="COF_1"/>
    <property type="match status" value="1"/>
</dbReference>
<comment type="caution">
    <text evidence="1">The sequence shown here is derived from an EMBL/GenBank/DDBJ whole genome shotgun (WGS) entry which is preliminary data.</text>
</comment>
<evidence type="ECO:0000313" key="1">
    <source>
        <dbReference type="EMBL" id="GAA4252750.1"/>
    </source>
</evidence>
<dbReference type="PANTHER" id="PTHR10000">
    <property type="entry name" value="PHOSPHOSERINE PHOSPHATASE"/>
    <property type="match status" value="1"/>
</dbReference>
<dbReference type="RefSeq" id="WP_345129799.1">
    <property type="nucleotide sequence ID" value="NZ_BAABAT010000014.1"/>
</dbReference>
<sequence length="277" mass="29620">MNAGIGALLADVDGTLVTGDSRLTGRAVGAVRELQRRGVVFAITSGRPPSGLVGLVEPLGVTVPMAAFNGGAIVMPDMRVVDERTVPPGLAPSIVSALREHDLDVWVFHSTGWYLTDEDAPHARREARTVSYQPVVVTDLAPVLDRAVKIVGVGDDHDRVALAEADLRVRFGAHVTASRSQPHYLDVTHPSATKGVVVQRLSDYYGIPLEHIATIGDQPNDVAMFVRSGLSIAMGNAPEDVRRQATHVTASYEQEGFAEAVERYVLPSVEPRPGPQG</sequence>
<name>A0ABP8DCP7_9ACTN</name>
<protein>
    <submittedName>
        <fullName evidence="1">Cof-type HAD-IIB family hydrolase</fullName>
    </submittedName>
</protein>
<organism evidence="1 2">
    <name type="scientific">Dactylosporangium darangshiense</name>
    <dbReference type="NCBI Taxonomy" id="579108"/>
    <lineage>
        <taxon>Bacteria</taxon>
        <taxon>Bacillati</taxon>
        <taxon>Actinomycetota</taxon>
        <taxon>Actinomycetes</taxon>
        <taxon>Micromonosporales</taxon>
        <taxon>Micromonosporaceae</taxon>
        <taxon>Dactylosporangium</taxon>
    </lineage>
</organism>
<dbReference type="InterPro" id="IPR000150">
    <property type="entry name" value="Cof"/>
</dbReference>
<keyword evidence="1" id="KW-0378">Hydrolase</keyword>
<dbReference type="EMBL" id="BAABAT010000014">
    <property type="protein sequence ID" value="GAA4252750.1"/>
    <property type="molecule type" value="Genomic_DNA"/>
</dbReference>
<dbReference type="SFLD" id="SFLDG01140">
    <property type="entry name" value="C2.B:_Phosphomannomutase_and_P"/>
    <property type="match status" value="1"/>
</dbReference>
<dbReference type="Pfam" id="PF08282">
    <property type="entry name" value="Hydrolase_3"/>
    <property type="match status" value="1"/>
</dbReference>
<dbReference type="NCBIfam" id="TIGR00099">
    <property type="entry name" value="Cof-subfamily"/>
    <property type="match status" value="1"/>
</dbReference>
<gene>
    <name evidence="1" type="ORF">GCM10022255_050850</name>
</gene>
<dbReference type="InterPro" id="IPR036412">
    <property type="entry name" value="HAD-like_sf"/>
</dbReference>
<accession>A0ABP8DCP7</accession>
<dbReference type="CDD" id="cd07516">
    <property type="entry name" value="HAD_Pase"/>
    <property type="match status" value="1"/>
</dbReference>
<dbReference type="PANTHER" id="PTHR10000:SF8">
    <property type="entry name" value="HAD SUPERFAMILY HYDROLASE-LIKE, TYPE 3"/>
    <property type="match status" value="1"/>
</dbReference>
<dbReference type="InterPro" id="IPR006379">
    <property type="entry name" value="HAD-SF_hydro_IIB"/>
</dbReference>